<dbReference type="CDD" id="cd00338">
    <property type="entry name" value="Ser_Recombinase"/>
    <property type="match status" value="1"/>
</dbReference>
<gene>
    <name evidence="5" type="ORF">GLW30_02635</name>
</gene>
<evidence type="ECO:0000313" key="6">
    <source>
        <dbReference type="Proteomes" id="UP000452321"/>
    </source>
</evidence>
<protein>
    <recommendedName>
        <fullName evidence="4">Resolvase/invertase-type recombinase catalytic domain-containing protein</fullName>
    </recommendedName>
</protein>
<proteinExistence type="predicted"/>
<evidence type="ECO:0000259" key="4">
    <source>
        <dbReference type="PROSITE" id="PS51736"/>
    </source>
</evidence>
<dbReference type="PANTHER" id="PTHR30461">
    <property type="entry name" value="DNA-INVERTASE FROM LAMBDOID PROPHAGE"/>
    <property type="match status" value="1"/>
</dbReference>
<dbReference type="InterPro" id="IPR006118">
    <property type="entry name" value="Recombinase_CS"/>
</dbReference>
<dbReference type="Gene3D" id="3.40.50.1390">
    <property type="entry name" value="Resolvase, N-terminal catalytic domain"/>
    <property type="match status" value="1"/>
</dbReference>
<dbReference type="GO" id="GO:0003677">
    <property type="term" value="F:DNA binding"/>
    <property type="evidence" value="ECO:0007669"/>
    <property type="project" value="UniProtKB-KW"/>
</dbReference>
<dbReference type="PROSITE" id="PS00397">
    <property type="entry name" value="RECOMBINASES_1"/>
    <property type="match status" value="1"/>
</dbReference>
<keyword evidence="1" id="KW-0229">DNA integration</keyword>
<dbReference type="Proteomes" id="UP000452321">
    <property type="component" value="Unassembled WGS sequence"/>
</dbReference>
<dbReference type="InterPro" id="IPR036162">
    <property type="entry name" value="Resolvase-like_N_sf"/>
</dbReference>
<keyword evidence="2" id="KW-0238">DNA-binding</keyword>
<dbReference type="GO" id="GO:0000150">
    <property type="term" value="F:DNA strand exchange activity"/>
    <property type="evidence" value="ECO:0007669"/>
    <property type="project" value="InterPro"/>
</dbReference>
<sequence>MVVLLDSPRSLFIYGKKCVPNTLVLSKLPKSSYRYIRIQPTQTMDTTAVYLRVSTGAQSTDRQRSEIEDFLDGDVFAEAEVYVDVASGASDSRPEFTRLSEDIESGEIDHVVTYEMSRLSRRLTTTADFIDLCVENEVALTTTNDGFPNLTGDGNVGDALIGKLFGWLMEFELQMIRERVQSGVTRAIEAGKWVGRPPYGFTTDNKGYLVIDIEDYLAMQIAVESVLLNPTKSVNSIARTYGVPQSSLDRVYKDEERRELYLSGETDDERLSTALGEAGPVRVN</sequence>
<dbReference type="SMART" id="SM00857">
    <property type="entry name" value="Resolvase"/>
    <property type="match status" value="1"/>
</dbReference>
<dbReference type="SUPFAM" id="SSF53041">
    <property type="entry name" value="Resolvase-like"/>
    <property type="match status" value="1"/>
</dbReference>
<dbReference type="EMBL" id="WMFC01000002">
    <property type="protein sequence ID" value="MYL66628.1"/>
    <property type="molecule type" value="Genomic_DNA"/>
</dbReference>
<reference evidence="5 6" key="1">
    <citation type="submission" date="2019-11" db="EMBL/GenBank/DDBJ databases">
        <title>Genome sequences of 17 halophilic strains isolated from different environments.</title>
        <authorList>
            <person name="Furrow R.E."/>
        </authorList>
    </citation>
    <scope>NUCLEOTIDE SEQUENCE [LARGE SCALE GENOMIC DNA]</scope>
    <source>
        <strain evidence="5 6">22502_06_Cabo</strain>
    </source>
</reference>
<evidence type="ECO:0000256" key="3">
    <source>
        <dbReference type="ARBA" id="ARBA00023172"/>
    </source>
</evidence>
<evidence type="ECO:0000256" key="2">
    <source>
        <dbReference type="ARBA" id="ARBA00023125"/>
    </source>
</evidence>
<dbReference type="Pfam" id="PF00239">
    <property type="entry name" value="Resolvase"/>
    <property type="match status" value="1"/>
</dbReference>
<evidence type="ECO:0000313" key="5">
    <source>
        <dbReference type="EMBL" id="MYL66628.1"/>
    </source>
</evidence>
<name>A0A6B1IHN8_9EURY</name>
<dbReference type="PROSITE" id="PS51736">
    <property type="entry name" value="RECOMBINASES_3"/>
    <property type="match status" value="1"/>
</dbReference>
<feature type="domain" description="Resolvase/invertase-type recombinase catalytic" evidence="4">
    <location>
        <begin position="46"/>
        <end position="191"/>
    </location>
</feature>
<dbReference type="PANTHER" id="PTHR30461:SF2">
    <property type="entry name" value="SERINE RECOMBINASE PINE-RELATED"/>
    <property type="match status" value="1"/>
</dbReference>
<organism evidence="5 6">
    <name type="scientific">Halorubrum distributum</name>
    <dbReference type="NCBI Taxonomy" id="29283"/>
    <lineage>
        <taxon>Archaea</taxon>
        <taxon>Methanobacteriati</taxon>
        <taxon>Methanobacteriota</taxon>
        <taxon>Stenosarchaea group</taxon>
        <taxon>Halobacteria</taxon>
        <taxon>Halobacteriales</taxon>
        <taxon>Haloferacaceae</taxon>
        <taxon>Halorubrum</taxon>
        <taxon>Halorubrum distributum group</taxon>
    </lineage>
</organism>
<evidence type="ECO:0000256" key="1">
    <source>
        <dbReference type="ARBA" id="ARBA00022908"/>
    </source>
</evidence>
<dbReference type="InterPro" id="IPR050639">
    <property type="entry name" value="SSR_resolvase"/>
</dbReference>
<dbReference type="GO" id="GO:0015074">
    <property type="term" value="P:DNA integration"/>
    <property type="evidence" value="ECO:0007669"/>
    <property type="project" value="UniProtKB-KW"/>
</dbReference>
<comment type="caution">
    <text evidence="5">The sequence shown here is derived from an EMBL/GenBank/DDBJ whole genome shotgun (WGS) entry which is preliminary data.</text>
</comment>
<accession>A0A6B1IHN8</accession>
<dbReference type="InterPro" id="IPR006119">
    <property type="entry name" value="Resolv_N"/>
</dbReference>
<dbReference type="AlphaFoldDB" id="A0A6B1IHN8"/>
<keyword evidence="3" id="KW-0233">DNA recombination</keyword>